<evidence type="ECO:0000313" key="2">
    <source>
        <dbReference type="EMBL" id="KAK8744489.1"/>
    </source>
</evidence>
<comment type="caution">
    <text evidence="2">The sequence shown here is derived from an EMBL/GenBank/DDBJ whole genome shotgun (WGS) entry which is preliminary data.</text>
</comment>
<reference evidence="2 3" key="1">
    <citation type="journal article" date="2024" name="BMC Genomics">
        <title>Genome assembly of redclaw crayfish (Cherax quadricarinatus) provides insights into its immune adaptation and hypoxia tolerance.</title>
        <authorList>
            <person name="Liu Z."/>
            <person name="Zheng J."/>
            <person name="Li H."/>
            <person name="Fang K."/>
            <person name="Wang S."/>
            <person name="He J."/>
            <person name="Zhou D."/>
            <person name="Weng S."/>
            <person name="Chi M."/>
            <person name="Gu Z."/>
            <person name="He J."/>
            <person name="Li F."/>
            <person name="Wang M."/>
        </authorList>
    </citation>
    <scope>NUCLEOTIDE SEQUENCE [LARGE SCALE GENOMIC DNA]</scope>
    <source>
        <strain evidence="2">ZL_2023a</strain>
    </source>
</reference>
<organism evidence="2 3">
    <name type="scientific">Cherax quadricarinatus</name>
    <name type="common">Australian red claw crayfish</name>
    <dbReference type="NCBI Taxonomy" id="27406"/>
    <lineage>
        <taxon>Eukaryota</taxon>
        <taxon>Metazoa</taxon>
        <taxon>Ecdysozoa</taxon>
        <taxon>Arthropoda</taxon>
        <taxon>Crustacea</taxon>
        <taxon>Multicrustacea</taxon>
        <taxon>Malacostraca</taxon>
        <taxon>Eumalacostraca</taxon>
        <taxon>Eucarida</taxon>
        <taxon>Decapoda</taxon>
        <taxon>Pleocyemata</taxon>
        <taxon>Astacidea</taxon>
        <taxon>Parastacoidea</taxon>
        <taxon>Parastacidae</taxon>
        <taxon>Cherax</taxon>
    </lineage>
</organism>
<feature type="signal peptide" evidence="1">
    <location>
        <begin position="1"/>
        <end position="15"/>
    </location>
</feature>
<proteinExistence type="predicted"/>
<evidence type="ECO:0008006" key="4">
    <source>
        <dbReference type="Google" id="ProtNLM"/>
    </source>
</evidence>
<dbReference type="EMBL" id="JARKIK010000022">
    <property type="protein sequence ID" value="KAK8744489.1"/>
    <property type="molecule type" value="Genomic_DNA"/>
</dbReference>
<evidence type="ECO:0000313" key="3">
    <source>
        <dbReference type="Proteomes" id="UP001445076"/>
    </source>
</evidence>
<sequence length="247" mass="26374">MKVLVLFALVAVAAPRPQSVNVSGPLVELKLVSGSPSVPNTASYSVDAEPQANHQVLFALVAVAAARPQTIALPAPLVTLKTVSGSPSEHYTASYSNLGVIPYPFGGLPYTYSAFPYNPFLVPVKPTEEKREKRSADAEPEADPQVLLYHSQFAPGAFPYTAAPGAFPYTAYSAPYTYTVPAASSKFTVPLVTQASIPSVYSTISPYSGIYHSAAKLTLPYITPYTGLYPHLSPLVVNPQIKLEKKD</sequence>
<keyword evidence="3" id="KW-1185">Reference proteome</keyword>
<accession>A0AAW0XVJ2</accession>
<gene>
    <name evidence="2" type="ORF">OTU49_000831</name>
</gene>
<feature type="chain" id="PRO_5043754753" description="Cuticle protein" evidence="1">
    <location>
        <begin position="16"/>
        <end position="247"/>
    </location>
</feature>
<evidence type="ECO:0000256" key="1">
    <source>
        <dbReference type="SAM" id="SignalP"/>
    </source>
</evidence>
<protein>
    <recommendedName>
        <fullName evidence="4">Cuticle protein</fullName>
    </recommendedName>
</protein>
<dbReference type="Proteomes" id="UP001445076">
    <property type="component" value="Unassembled WGS sequence"/>
</dbReference>
<dbReference type="AlphaFoldDB" id="A0AAW0XVJ2"/>
<keyword evidence="1" id="KW-0732">Signal</keyword>
<name>A0AAW0XVJ2_CHEQU</name>